<protein>
    <submittedName>
        <fullName evidence="2">Uncharacterized protein</fullName>
    </submittedName>
</protein>
<keyword evidence="1" id="KW-0812">Transmembrane</keyword>
<keyword evidence="3" id="KW-1185">Reference proteome</keyword>
<name>A0AAD5RLL5_9PEZI</name>
<comment type="caution">
    <text evidence="2">The sequence shown here is derived from an EMBL/GenBank/DDBJ whole genome shotgun (WGS) entry which is preliminary data.</text>
</comment>
<evidence type="ECO:0000313" key="2">
    <source>
        <dbReference type="EMBL" id="KAJ2897710.1"/>
    </source>
</evidence>
<dbReference type="Proteomes" id="UP001201980">
    <property type="component" value="Unassembled WGS sequence"/>
</dbReference>
<accession>A0AAD5RLL5</accession>
<dbReference type="AlphaFoldDB" id="A0AAD5RLL5"/>
<gene>
    <name evidence="2" type="ORF">MKZ38_004487</name>
</gene>
<proteinExistence type="predicted"/>
<evidence type="ECO:0000313" key="3">
    <source>
        <dbReference type="Proteomes" id="UP001201980"/>
    </source>
</evidence>
<dbReference type="EMBL" id="JAKWBI020000260">
    <property type="protein sequence ID" value="KAJ2897710.1"/>
    <property type="molecule type" value="Genomic_DNA"/>
</dbReference>
<reference evidence="2" key="1">
    <citation type="submission" date="2022-07" db="EMBL/GenBank/DDBJ databases">
        <title>Draft genome sequence of Zalerion maritima ATCC 34329, a (micro)plastics degrading marine fungus.</title>
        <authorList>
            <person name="Paco A."/>
            <person name="Goncalves M.F.M."/>
            <person name="Rocha-Santos T.A.P."/>
            <person name="Alves A."/>
        </authorList>
    </citation>
    <scope>NUCLEOTIDE SEQUENCE</scope>
    <source>
        <strain evidence="2">ATCC 34329</strain>
    </source>
</reference>
<keyword evidence="1" id="KW-1133">Transmembrane helix</keyword>
<keyword evidence="1" id="KW-0472">Membrane</keyword>
<sequence length="231" mass="27012">MASDIEVRVVVAAAILAAAAFVITVLQALLQYLSSSESRNKCNVAAIGPWEKPVRRRWSFASWKLKIYYPTLVITARDIVHQMLANRENRIDLNREVLALRQRFDRVPKCKWRAVTSIDKIKWFRIADHFAILHDISKENTELIMIYHLTWPERTWFIWYRLRHRLRTLGVPRASWAQLLMISDIGNSPSLMLRKADADTVFTYLDTPTQRIKLFELGMLAFRAGIQVFRN</sequence>
<evidence type="ECO:0000256" key="1">
    <source>
        <dbReference type="SAM" id="Phobius"/>
    </source>
</evidence>
<organism evidence="2 3">
    <name type="scientific">Zalerion maritima</name>
    <dbReference type="NCBI Taxonomy" id="339359"/>
    <lineage>
        <taxon>Eukaryota</taxon>
        <taxon>Fungi</taxon>
        <taxon>Dikarya</taxon>
        <taxon>Ascomycota</taxon>
        <taxon>Pezizomycotina</taxon>
        <taxon>Sordariomycetes</taxon>
        <taxon>Lulworthiomycetidae</taxon>
        <taxon>Lulworthiales</taxon>
        <taxon>Lulworthiaceae</taxon>
        <taxon>Zalerion</taxon>
    </lineage>
</organism>
<feature type="transmembrane region" description="Helical" evidence="1">
    <location>
        <begin position="7"/>
        <end position="30"/>
    </location>
</feature>